<reference evidence="2 3" key="1">
    <citation type="submission" date="2016-10" db="EMBL/GenBank/DDBJ databases">
        <authorList>
            <person name="de Groot N.N."/>
        </authorList>
    </citation>
    <scope>NUCLEOTIDE SEQUENCE [LARGE SCALE GENOMIC DNA]</scope>
    <source>
        <strain evidence="2 3">CGMCC 1.6117</strain>
    </source>
</reference>
<dbReference type="NCBIfam" id="TIGR04025">
    <property type="entry name" value="PPOX_FMN_DR2398"/>
    <property type="match status" value="1"/>
</dbReference>
<dbReference type="SUPFAM" id="SSF50475">
    <property type="entry name" value="FMN-binding split barrel"/>
    <property type="match status" value="1"/>
</dbReference>
<proteinExistence type="predicted"/>
<dbReference type="Pfam" id="PF01243">
    <property type="entry name" value="PNPOx_N"/>
    <property type="match status" value="1"/>
</dbReference>
<dbReference type="PANTHER" id="PTHR42815">
    <property type="entry name" value="FAD-BINDING, PUTATIVE (AFU_ORTHOLOGUE AFUA_6G07600)-RELATED"/>
    <property type="match status" value="1"/>
</dbReference>
<dbReference type="InterPro" id="IPR012349">
    <property type="entry name" value="Split_barrel_FMN-bd"/>
</dbReference>
<name>A0A1I0TX67_9RHOB</name>
<dbReference type="AlphaFoldDB" id="A0A1I0TX67"/>
<accession>A0A1I0TX67</accession>
<dbReference type="InterPro" id="IPR024029">
    <property type="entry name" value="Pyridox_Oxase_FMN-dep"/>
</dbReference>
<dbReference type="Gene3D" id="2.30.110.10">
    <property type="entry name" value="Electron Transport, Fmn-binding Protein, Chain A"/>
    <property type="match status" value="1"/>
</dbReference>
<sequence>MTLPCRGAAWVKNLTESLKYLTDGTGAYARAAANRVAMDIPGPGAEAAAAREWAMGADMRWLTEDDLAGIYDPPGATALRKVADRVTPEYARLLLASRFCVLATQGPRGTDASPRGDDGPVARLLDPHHVALPDWQGNNRIDSISNIVADGRASLMFLIRGSATVLRLRGHARVTDDADLRATFARGEKLPRAVIVLRVAEAYFQCARAVNRASLWDGHDDSASLPTPGEILSVLSSDEVGGAAYDAEWPERAARTMW</sequence>
<evidence type="ECO:0000313" key="2">
    <source>
        <dbReference type="EMBL" id="SFA56352.1"/>
    </source>
</evidence>
<protein>
    <recommendedName>
        <fullName evidence="1">Pyridoxamine 5'-phosphate oxidase N-terminal domain-containing protein</fullName>
    </recommendedName>
</protein>
<gene>
    <name evidence="2" type="ORF">SAMN04487972_1159</name>
</gene>
<organism evidence="2 3">
    <name type="scientific">Paracoccus halophilus</name>
    <dbReference type="NCBI Taxonomy" id="376733"/>
    <lineage>
        <taxon>Bacteria</taxon>
        <taxon>Pseudomonadati</taxon>
        <taxon>Pseudomonadota</taxon>
        <taxon>Alphaproteobacteria</taxon>
        <taxon>Rhodobacterales</taxon>
        <taxon>Paracoccaceae</taxon>
        <taxon>Paracoccus</taxon>
    </lineage>
</organism>
<evidence type="ECO:0000259" key="1">
    <source>
        <dbReference type="Pfam" id="PF01243"/>
    </source>
</evidence>
<dbReference type="RefSeq" id="WP_331435309.1">
    <property type="nucleotide sequence ID" value="NZ_FOJO01000015.1"/>
</dbReference>
<dbReference type="InterPro" id="IPR011576">
    <property type="entry name" value="Pyridox_Oxase_N"/>
</dbReference>
<dbReference type="Proteomes" id="UP000182312">
    <property type="component" value="Unassembled WGS sequence"/>
</dbReference>
<evidence type="ECO:0000313" key="3">
    <source>
        <dbReference type="Proteomes" id="UP000182312"/>
    </source>
</evidence>
<dbReference type="PANTHER" id="PTHR42815:SF2">
    <property type="entry name" value="FAD-BINDING, PUTATIVE (AFU_ORTHOLOGUE AFUA_6G07600)-RELATED"/>
    <property type="match status" value="1"/>
</dbReference>
<feature type="domain" description="Pyridoxamine 5'-phosphate oxidase N-terminal" evidence="1">
    <location>
        <begin position="87"/>
        <end position="206"/>
    </location>
</feature>
<dbReference type="EMBL" id="FOJO01000015">
    <property type="protein sequence ID" value="SFA56352.1"/>
    <property type="molecule type" value="Genomic_DNA"/>
</dbReference>